<dbReference type="RefSeq" id="WP_057768530.1">
    <property type="nucleotide sequence ID" value="NZ_JQAT01000001.1"/>
</dbReference>
<dbReference type="EMBL" id="JQAT01000001">
    <property type="protein sequence ID" value="KRN29553.1"/>
    <property type="molecule type" value="Genomic_DNA"/>
</dbReference>
<evidence type="ECO:0000313" key="6">
    <source>
        <dbReference type="Proteomes" id="UP000051751"/>
    </source>
</evidence>
<evidence type="ECO:0000313" key="5">
    <source>
        <dbReference type="Proteomes" id="UP000051645"/>
    </source>
</evidence>
<dbReference type="STRING" id="81857.IV38_GL000439"/>
<keyword evidence="5" id="KW-1185">Reference proteome</keyword>
<dbReference type="EMBL" id="JQAZ01000001">
    <property type="protein sequence ID" value="KRN33917.1"/>
    <property type="molecule type" value="Genomic_DNA"/>
</dbReference>
<organism evidence="4 5">
    <name type="scientific">Lactobacillus selangorensis</name>
    <dbReference type="NCBI Taxonomy" id="81857"/>
    <lineage>
        <taxon>Bacteria</taxon>
        <taxon>Bacillati</taxon>
        <taxon>Bacillota</taxon>
        <taxon>Bacilli</taxon>
        <taxon>Lactobacillales</taxon>
        <taxon>Lactobacillaceae</taxon>
        <taxon>Lactobacillus</taxon>
    </lineage>
</organism>
<name>A0A0R2GAZ2_9LACO</name>
<dbReference type="Gene3D" id="3.40.50.1820">
    <property type="entry name" value="alpha/beta hydrolase"/>
    <property type="match status" value="1"/>
</dbReference>
<proteinExistence type="predicted"/>
<dbReference type="Proteomes" id="UP000051751">
    <property type="component" value="Unassembled WGS sequence"/>
</dbReference>
<evidence type="ECO:0000313" key="4">
    <source>
        <dbReference type="EMBL" id="KRN33917.1"/>
    </source>
</evidence>
<comment type="caution">
    <text evidence="4">The sequence shown here is derived from an EMBL/GenBank/DDBJ whole genome shotgun (WGS) entry which is preliminary data.</text>
</comment>
<accession>A0A0R2GAZ2</accession>
<protein>
    <recommendedName>
        <fullName evidence="2">Alpha/beta hydrolase fold-3 domain-containing protein</fullName>
    </recommendedName>
</protein>
<dbReference type="Proteomes" id="UP000051645">
    <property type="component" value="Unassembled WGS sequence"/>
</dbReference>
<dbReference type="AlphaFoldDB" id="A0A0R2GAZ2"/>
<gene>
    <name evidence="3" type="ORF">IV38_GL000439</name>
    <name evidence="4" type="ORF">IV40_GL000229</name>
</gene>
<dbReference type="Pfam" id="PF07859">
    <property type="entry name" value="Abhydrolase_3"/>
    <property type="match status" value="1"/>
</dbReference>
<evidence type="ECO:0000313" key="3">
    <source>
        <dbReference type="EMBL" id="KRN29553.1"/>
    </source>
</evidence>
<dbReference type="PANTHER" id="PTHR48081">
    <property type="entry name" value="AB HYDROLASE SUPERFAMILY PROTEIN C4A8.06C"/>
    <property type="match status" value="1"/>
</dbReference>
<dbReference type="InterPro" id="IPR050300">
    <property type="entry name" value="GDXG_lipolytic_enzyme"/>
</dbReference>
<evidence type="ECO:0000256" key="1">
    <source>
        <dbReference type="ARBA" id="ARBA00022801"/>
    </source>
</evidence>
<feature type="domain" description="Alpha/beta hydrolase fold-3" evidence="2">
    <location>
        <begin position="134"/>
        <end position="355"/>
    </location>
</feature>
<dbReference type="GO" id="GO:0016787">
    <property type="term" value="F:hydrolase activity"/>
    <property type="evidence" value="ECO:0007669"/>
    <property type="project" value="UniProtKB-KW"/>
</dbReference>
<dbReference type="OrthoDB" id="9815425at2"/>
<reference evidence="5 6" key="1">
    <citation type="journal article" date="2015" name="Genome Announc.">
        <title>Expanding the biotechnology potential of lactobacilli through comparative genomics of 213 strains and associated genera.</title>
        <authorList>
            <person name="Sun Z."/>
            <person name="Harris H.M."/>
            <person name="McCann A."/>
            <person name="Guo C."/>
            <person name="Argimon S."/>
            <person name="Zhang W."/>
            <person name="Yang X."/>
            <person name="Jeffery I.B."/>
            <person name="Cooney J.C."/>
            <person name="Kagawa T.F."/>
            <person name="Liu W."/>
            <person name="Song Y."/>
            <person name="Salvetti E."/>
            <person name="Wrobel A."/>
            <person name="Rasinkangas P."/>
            <person name="Parkhill J."/>
            <person name="Rea M.C."/>
            <person name="O'Sullivan O."/>
            <person name="Ritari J."/>
            <person name="Douillard F.P."/>
            <person name="Paul Ross R."/>
            <person name="Yang R."/>
            <person name="Briner A.E."/>
            <person name="Felis G.E."/>
            <person name="de Vos W.M."/>
            <person name="Barrangou R."/>
            <person name="Klaenhammer T.R."/>
            <person name="Caufield P.W."/>
            <person name="Cui Y."/>
            <person name="Zhang H."/>
            <person name="O'Toole P.W."/>
        </authorList>
    </citation>
    <scope>NUCLEOTIDE SEQUENCE [LARGE SCALE GENOMIC DNA]</scope>
    <source>
        <strain evidence="3 6">ATCC BAA-66</strain>
        <strain evidence="4 5">DSM 13344</strain>
    </source>
</reference>
<sequence>MITWTPSRKDYQNKLQRLDKSPDFAKDKNGVWHKDVFDPDVAKDAMDDFNAHFQQDNGGPYAPDSEIMKRTKNHPTDDASEAAYRWRAQMGSSSLDLSNHVTVTKIYTDDDEKIPISVYTPELADPNESLGAIIAFHGGGWLGGNVLVNEHFCKYMAEIARVRVFNVDYRLAPEFPAFTGVNDCYHATMWIIEHAEKLHVDLSLVAVYGDSSGANNAAVVAYMDRANGNHYITNQFMAYPCESLDPATQAKYDWPEDKYNMDSLMQQRYQKDTLFSVKGKQLLQKVYVGKEDPTDPRISPLNMSDDMMAKMPPALIATDEFDPLRPQGYGYAQRLAENGVSAHYINYKGMTHAFLDKFGIFPQGEHFAWEAAHWLHSGK</sequence>
<evidence type="ECO:0000259" key="2">
    <source>
        <dbReference type="Pfam" id="PF07859"/>
    </source>
</evidence>
<keyword evidence="1" id="KW-0378">Hydrolase</keyword>
<dbReference type="SUPFAM" id="SSF53474">
    <property type="entry name" value="alpha/beta-Hydrolases"/>
    <property type="match status" value="1"/>
</dbReference>
<dbReference type="PATRIC" id="fig|81857.3.peg.443"/>
<dbReference type="InterPro" id="IPR013094">
    <property type="entry name" value="AB_hydrolase_3"/>
</dbReference>
<dbReference type="PANTHER" id="PTHR48081:SF8">
    <property type="entry name" value="ALPHA_BETA HYDROLASE FOLD-3 DOMAIN-CONTAINING PROTEIN-RELATED"/>
    <property type="match status" value="1"/>
</dbReference>
<dbReference type="InterPro" id="IPR029058">
    <property type="entry name" value="AB_hydrolase_fold"/>
</dbReference>